<dbReference type="EMBL" id="JARKIB010000057">
    <property type="protein sequence ID" value="KAJ7752954.1"/>
    <property type="molecule type" value="Genomic_DNA"/>
</dbReference>
<dbReference type="AlphaFoldDB" id="A0AAD7J064"/>
<reference evidence="1" key="1">
    <citation type="submission" date="2023-03" db="EMBL/GenBank/DDBJ databases">
        <title>Massive genome expansion in bonnet fungi (Mycena s.s.) driven by repeated elements and novel gene families across ecological guilds.</title>
        <authorList>
            <consortium name="Lawrence Berkeley National Laboratory"/>
            <person name="Harder C.B."/>
            <person name="Miyauchi S."/>
            <person name="Viragh M."/>
            <person name="Kuo A."/>
            <person name="Thoen E."/>
            <person name="Andreopoulos B."/>
            <person name="Lu D."/>
            <person name="Skrede I."/>
            <person name="Drula E."/>
            <person name="Henrissat B."/>
            <person name="Morin E."/>
            <person name="Kohler A."/>
            <person name="Barry K."/>
            <person name="LaButti K."/>
            <person name="Morin E."/>
            <person name="Salamov A."/>
            <person name="Lipzen A."/>
            <person name="Mereny Z."/>
            <person name="Hegedus B."/>
            <person name="Baldrian P."/>
            <person name="Stursova M."/>
            <person name="Weitz H."/>
            <person name="Taylor A."/>
            <person name="Grigoriev I.V."/>
            <person name="Nagy L.G."/>
            <person name="Martin F."/>
            <person name="Kauserud H."/>
        </authorList>
    </citation>
    <scope>NUCLEOTIDE SEQUENCE</scope>
    <source>
        <strain evidence="1">CBHHK182m</strain>
    </source>
</reference>
<gene>
    <name evidence="1" type="ORF">B0H16DRAFT_1459671</name>
</gene>
<protein>
    <submittedName>
        <fullName evidence="1">Uncharacterized protein</fullName>
    </submittedName>
</protein>
<evidence type="ECO:0000313" key="1">
    <source>
        <dbReference type="EMBL" id="KAJ7752954.1"/>
    </source>
</evidence>
<comment type="caution">
    <text evidence="1">The sequence shown here is derived from an EMBL/GenBank/DDBJ whole genome shotgun (WGS) entry which is preliminary data.</text>
</comment>
<sequence length="207" mass="23550">MPRLRKETEFKMVAGLNPDDFELAEEVPFQGNSLLRMLVKKGTTNTAEVLVNVGDIDRLRRPKYTQLSETSSIGHQVFKLQVEVLEKWIAKDIVNGHRQIISKENWVQGGVGDCGRVWVRVEEEAKRETFEISINTPGTPFKALQYEMPFSTSDETPLTIGAFVMCKVSPFRADMVGEDEFTKGTYQRVYGLHAIEVLRLCRNPNNL</sequence>
<organism evidence="1 2">
    <name type="scientific">Mycena metata</name>
    <dbReference type="NCBI Taxonomy" id="1033252"/>
    <lineage>
        <taxon>Eukaryota</taxon>
        <taxon>Fungi</taxon>
        <taxon>Dikarya</taxon>
        <taxon>Basidiomycota</taxon>
        <taxon>Agaricomycotina</taxon>
        <taxon>Agaricomycetes</taxon>
        <taxon>Agaricomycetidae</taxon>
        <taxon>Agaricales</taxon>
        <taxon>Marasmiineae</taxon>
        <taxon>Mycenaceae</taxon>
        <taxon>Mycena</taxon>
    </lineage>
</organism>
<proteinExistence type="predicted"/>
<evidence type="ECO:0000313" key="2">
    <source>
        <dbReference type="Proteomes" id="UP001215598"/>
    </source>
</evidence>
<keyword evidence="2" id="KW-1185">Reference proteome</keyword>
<accession>A0AAD7J064</accession>
<name>A0AAD7J064_9AGAR</name>
<dbReference type="Proteomes" id="UP001215598">
    <property type="component" value="Unassembled WGS sequence"/>
</dbReference>